<keyword evidence="2" id="KW-1185">Reference proteome</keyword>
<organism evidence="1 2">
    <name type="scientific">Acinetobacter equi</name>
    <dbReference type="NCBI Taxonomy" id="1324350"/>
    <lineage>
        <taxon>Bacteria</taxon>
        <taxon>Pseudomonadati</taxon>
        <taxon>Pseudomonadota</taxon>
        <taxon>Gammaproteobacteria</taxon>
        <taxon>Moraxellales</taxon>
        <taxon>Moraxellaceae</taxon>
        <taxon>Acinetobacter</taxon>
    </lineage>
</organism>
<proteinExistence type="predicted"/>
<accession>A0A0N9W0G7</accession>
<dbReference type="Proteomes" id="UP000064939">
    <property type="component" value="Chromosome"/>
</dbReference>
<reference evidence="1 2" key="1">
    <citation type="journal article" date="2015" name="Int. J. Syst. Evol. Microbiol.">
        <title>Acinetobacter equi sp. nov. isolated from horse faeces.</title>
        <authorList>
            <person name="Poppel M.T."/>
            <person name="Skiebe E."/>
            <person name="Laue M."/>
            <person name="Bergmann H."/>
            <person name="Ebersberger I."/>
            <person name="Garn T."/>
            <person name="Fruth A."/>
            <person name="Baumgardt S."/>
            <person name="Busse H.J."/>
            <person name="Wilharm G."/>
        </authorList>
    </citation>
    <scope>NUCLEOTIDE SEQUENCE [LARGE SCALE GENOMIC DNA]</scope>
    <source>
        <strain evidence="1 2">114</strain>
    </source>
</reference>
<name>A0A0N9W0G7_9GAMM</name>
<gene>
    <name evidence="1" type="ORF">AOY20_05655</name>
</gene>
<evidence type="ECO:0000313" key="2">
    <source>
        <dbReference type="Proteomes" id="UP000064939"/>
    </source>
</evidence>
<dbReference type="OrthoDB" id="2646363at2"/>
<evidence type="ECO:0008006" key="3">
    <source>
        <dbReference type="Google" id="ProtNLM"/>
    </source>
</evidence>
<sequence>MKIDNIPTSIDPTLNLEEIRDECLKLVKTRAYFSAGAAVVPVPFFDVVIDVGILSQLIPEISARFGLAPEHIRVYDPATKQIHWEELRKRGIEFSGLVIARTAVKKSINNAAAKYITKQVTKFIPIGGQMIAAGLGFFVMKKVAEAHVNDCYKLAKSIQHKQIKEIAEDIE</sequence>
<dbReference type="STRING" id="1324350.AOY20_05655"/>
<dbReference type="RefSeq" id="WP_054580961.1">
    <property type="nucleotide sequence ID" value="NZ_CP012808.1"/>
</dbReference>
<dbReference type="EMBL" id="CP012808">
    <property type="protein sequence ID" value="ALH95063.1"/>
    <property type="molecule type" value="Genomic_DNA"/>
</dbReference>
<evidence type="ECO:0000313" key="1">
    <source>
        <dbReference type="EMBL" id="ALH95063.1"/>
    </source>
</evidence>
<protein>
    <recommendedName>
        <fullName evidence="3">DUF697 domain-containing protein</fullName>
    </recommendedName>
</protein>
<dbReference type="AlphaFoldDB" id="A0A0N9W0G7"/>
<dbReference type="KEGG" id="aei:AOY20_05655"/>